<dbReference type="InterPro" id="IPR039901">
    <property type="entry name" value="Kdotransferase"/>
</dbReference>
<dbReference type="GO" id="GO:0009245">
    <property type="term" value="P:lipid A biosynthetic process"/>
    <property type="evidence" value="ECO:0007669"/>
    <property type="project" value="TreeGrafter"/>
</dbReference>
<dbReference type="SUPFAM" id="SSF53756">
    <property type="entry name" value="UDP-Glycosyltransferase/glycogen phosphorylase"/>
    <property type="match status" value="1"/>
</dbReference>
<feature type="active site" description="Proton acceptor" evidence="7">
    <location>
        <position position="59"/>
    </location>
</feature>
<evidence type="ECO:0000256" key="8">
    <source>
        <dbReference type="RuleBase" id="RU365103"/>
    </source>
</evidence>
<evidence type="ECO:0000256" key="5">
    <source>
        <dbReference type="ARBA" id="ARBA00031445"/>
    </source>
</evidence>
<proteinExistence type="inferred from homology"/>
<dbReference type="InterPro" id="IPR007507">
    <property type="entry name" value="Glycos_transf_N"/>
</dbReference>
<comment type="similarity">
    <text evidence="8">Belongs to the glycosyltransferase group 1 family.</text>
</comment>
<keyword evidence="4 8" id="KW-0808">Transferase</keyword>
<dbReference type="Proteomes" id="UP000249239">
    <property type="component" value="Unassembled WGS sequence"/>
</dbReference>
<feature type="domain" description="3-deoxy-D-manno-octulosonic-acid transferase N-terminal" evidence="9">
    <location>
        <begin position="45"/>
        <end position="205"/>
    </location>
</feature>
<sequence>MRLLYNIGLIAYQILIHLAALFNHKARLLVHGRRDTMKKLSYMRFTKPVIWFHAASLGEFEQGRPVIEAIKKQFPDKQILLTFFSPSGYEVRKNYSMADHIFYLPGDSPRNAARFIDTIKPEMAFFIKYEFWFHYLSALKKRNIPIYGVSVIFREHQPFFKWYGKWFRQILGCYSKFYLQDQKSLDLYKRAGYDNAVVCGDTRFDRVWEIASLSREVEIARKFTQGCDKVIVAGSTWPKDEILLAKYINSHPNVKLIIAPHEVHDEHILKLETLFRVPHFRYTQAPHGVENFRVMVLNTIGMLSSIYRYGSVAYVGGGFGKGIHNTLEAATYSTPVVFGPNHKKFKEAIDLIHVGGGFTINNYDDLNDYFTQFFSNPEFLIQSGEKAGEYVNSMRGATELIMSEVFENQDTMS</sequence>
<keyword evidence="8" id="KW-0472">Membrane</keyword>
<dbReference type="Pfam" id="PF04413">
    <property type="entry name" value="Glycos_transf_N"/>
    <property type="match status" value="1"/>
</dbReference>
<dbReference type="GO" id="GO:0005886">
    <property type="term" value="C:plasma membrane"/>
    <property type="evidence" value="ECO:0007669"/>
    <property type="project" value="UniProtKB-SubCell"/>
</dbReference>
<keyword evidence="8" id="KW-0448">Lipopolysaccharide biosynthesis</keyword>
<dbReference type="GO" id="GO:0009244">
    <property type="term" value="P:lipopolysaccharide core region biosynthetic process"/>
    <property type="evidence" value="ECO:0007669"/>
    <property type="project" value="UniProtKB-UniRule"/>
</dbReference>
<dbReference type="EC" id="2.4.99.12" evidence="2 8"/>
<comment type="subcellular location">
    <subcellularLocation>
        <location evidence="8">Cell membrane</location>
    </subcellularLocation>
</comment>
<dbReference type="EMBL" id="QKZK01000042">
    <property type="protein sequence ID" value="PZX11233.1"/>
    <property type="molecule type" value="Genomic_DNA"/>
</dbReference>
<accession>A0A2W7MUL6</accession>
<evidence type="ECO:0000256" key="3">
    <source>
        <dbReference type="ARBA" id="ARBA00019077"/>
    </source>
</evidence>
<dbReference type="Gene3D" id="3.40.50.11720">
    <property type="entry name" value="3-Deoxy-D-manno-octulosonic-acid transferase, N-terminal domain"/>
    <property type="match status" value="1"/>
</dbReference>
<evidence type="ECO:0000256" key="2">
    <source>
        <dbReference type="ARBA" id="ARBA00012621"/>
    </source>
</evidence>
<dbReference type="OrthoDB" id="9789797at2"/>
<dbReference type="UniPathway" id="UPA00958"/>
<dbReference type="InterPro" id="IPR038107">
    <property type="entry name" value="Glycos_transf_N_sf"/>
</dbReference>
<evidence type="ECO:0000256" key="1">
    <source>
        <dbReference type="ARBA" id="ARBA00004713"/>
    </source>
</evidence>
<comment type="pathway">
    <text evidence="1 8">Bacterial outer membrane biogenesis; LPS core biosynthesis.</text>
</comment>
<evidence type="ECO:0000256" key="4">
    <source>
        <dbReference type="ARBA" id="ARBA00022679"/>
    </source>
</evidence>
<organism evidence="10 11">
    <name type="scientific">Breznakibacter xylanolyticus</name>
    <dbReference type="NCBI Taxonomy" id="990"/>
    <lineage>
        <taxon>Bacteria</taxon>
        <taxon>Pseudomonadati</taxon>
        <taxon>Bacteroidota</taxon>
        <taxon>Bacteroidia</taxon>
        <taxon>Marinilabiliales</taxon>
        <taxon>Marinilabiliaceae</taxon>
        <taxon>Breznakibacter</taxon>
    </lineage>
</organism>
<protein>
    <recommendedName>
        <fullName evidence="3 8">3-deoxy-D-manno-octulosonic acid transferase</fullName>
        <shortName evidence="8">Kdo transferase</shortName>
        <ecNumber evidence="2 8">2.4.99.12</ecNumber>
    </recommendedName>
    <alternativeName>
        <fullName evidence="5 8">Lipid IV(A) 3-deoxy-D-manno-octulosonic acid transferase</fullName>
    </alternativeName>
</protein>
<dbReference type="PANTHER" id="PTHR42755:SF1">
    <property type="entry name" value="3-DEOXY-D-MANNO-OCTULOSONIC ACID TRANSFERASE, MITOCHONDRIAL-RELATED"/>
    <property type="match status" value="1"/>
</dbReference>
<keyword evidence="8" id="KW-1003">Cell membrane</keyword>
<evidence type="ECO:0000256" key="7">
    <source>
        <dbReference type="PIRSR" id="PIRSR639901-1"/>
    </source>
</evidence>
<comment type="function">
    <text evidence="8">Involved in lipopolysaccharide (LPS) biosynthesis. Catalyzes the transfer of 3-deoxy-D-manno-octulosonate (Kdo) residue(s) from CMP-Kdo to lipid IV(A), the tetraacyldisaccharide-1,4'-bisphosphate precursor of lipid A.</text>
</comment>
<dbReference type="PANTHER" id="PTHR42755">
    <property type="entry name" value="3-DEOXY-MANNO-OCTULOSONATE CYTIDYLYLTRANSFERASE"/>
    <property type="match status" value="1"/>
</dbReference>
<gene>
    <name evidence="10" type="ORF">LX69_03187</name>
</gene>
<dbReference type="GO" id="GO:0043842">
    <property type="term" value="F:Kdo transferase activity"/>
    <property type="evidence" value="ECO:0007669"/>
    <property type="project" value="UniProtKB-EC"/>
</dbReference>
<evidence type="ECO:0000313" key="10">
    <source>
        <dbReference type="EMBL" id="PZX11233.1"/>
    </source>
</evidence>
<evidence type="ECO:0000259" key="9">
    <source>
        <dbReference type="Pfam" id="PF04413"/>
    </source>
</evidence>
<dbReference type="RefSeq" id="WP_111446984.1">
    <property type="nucleotide sequence ID" value="NZ_QKZK01000042.1"/>
</dbReference>
<evidence type="ECO:0000313" key="11">
    <source>
        <dbReference type="Proteomes" id="UP000249239"/>
    </source>
</evidence>
<name>A0A2W7MUL6_9BACT</name>
<reference evidence="10 11" key="1">
    <citation type="submission" date="2018-06" db="EMBL/GenBank/DDBJ databases">
        <title>Genomic Encyclopedia of Archaeal and Bacterial Type Strains, Phase II (KMG-II): from individual species to whole genera.</title>
        <authorList>
            <person name="Goeker M."/>
        </authorList>
    </citation>
    <scope>NUCLEOTIDE SEQUENCE [LARGE SCALE GENOMIC DNA]</scope>
    <source>
        <strain evidence="10 11">DSM 6779</strain>
    </source>
</reference>
<keyword evidence="11" id="KW-1185">Reference proteome</keyword>
<comment type="catalytic activity">
    <reaction evidence="6 8">
        <text>lipid IVA (E. coli) + CMP-3-deoxy-beta-D-manno-octulosonate = alpha-Kdo-(2-&gt;6)-lipid IVA (E. coli) + CMP + H(+)</text>
        <dbReference type="Rhea" id="RHEA:28066"/>
        <dbReference type="ChEBI" id="CHEBI:15378"/>
        <dbReference type="ChEBI" id="CHEBI:58603"/>
        <dbReference type="ChEBI" id="CHEBI:60364"/>
        <dbReference type="ChEBI" id="CHEBI:60377"/>
        <dbReference type="ChEBI" id="CHEBI:85987"/>
        <dbReference type="EC" id="2.4.99.12"/>
    </reaction>
</comment>
<evidence type="ECO:0000256" key="6">
    <source>
        <dbReference type="ARBA" id="ARBA00049183"/>
    </source>
</evidence>
<dbReference type="Gene3D" id="3.40.50.2000">
    <property type="entry name" value="Glycogen Phosphorylase B"/>
    <property type="match status" value="1"/>
</dbReference>
<comment type="caution">
    <text evidence="10">The sequence shown here is derived from an EMBL/GenBank/DDBJ whole genome shotgun (WGS) entry which is preliminary data.</text>
</comment>
<dbReference type="AlphaFoldDB" id="A0A2W7MUL6"/>